<protein>
    <submittedName>
        <fullName evidence="10">ATP synthase F0 subunit A</fullName>
    </submittedName>
</protein>
<keyword evidence="3 8" id="KW-0812">Transmembrane</keyword>
<keyword evidence="11" id="KW-1185">Reference proteome</keyword>
<keyword evidence="5" id="KW-0406">Ion transport</keyword>
<dbReference type="PANTHER" id="PTHR45711:SF6">
    <property type="entry name" value="CHLORIDE CHANNEL PROTEIN"/>
    <property type="match status" value="1"/>
</dbReference>
<evidence type="ECO:0000256" key="7">
    <source>
        <dbReference type="ARBA" id="ARBA00023214"/>
    </source>
</evidence>
<feature type="transmembrane region" description="Helical" evidence="8">
    <location>
        <begin position="154"/>
        <end position="179"/>
    </location>
</feature>
<dbReference type="InterPro" id="IPR001807">
    <property type="entry name" value="ClC"/>
</dbReference>
<evidence type="ECO:0000256" key="4">
    <source>
        <dbReference type="ARBA" id="ARBA00022989"/>
    </source>
</evidence>
<dbReference type="GO" id="GO:0006813">
    <property type="term" value="P:potassium ion transport"/>
    <property type="evidence" value="ECO:0007669"/>
    <property type="project" value="InterPro"/>
</dbReference>
<dbReference type="Gene3D" id="1.10.3080.10">
    <property type="entry name" value="Clc chloride channel"/>
    <property type="match status" value="1"/>
</dbReference>
<dbReference type="InterPro" id="IPR014743">
    <property type="entry name" value="Cl-channel_core"/>
</dbReference>
<evidence type="ECO:0000256" key="1">
    <source>
        <dbReference type="ARBA" id="ARBA00004141"/>
    </source>
</evidence>
<feature type="transmembrane region" description="Helical" evidence="8">
    <location>
        <begin position="58"/>
        <end position="76"/>
    </location>
</feature>
<dbReference type="PRINTS" id="PR00762">
    <property type="entry name" value="CLCHANNEL"/>
</dbReference>
<evidence type="ECO:0000313" key="10">
    <source>
        <dbReference type="EMBL" id="AKP63789.1"/>
    </source>
</evidence>
<dbReference type="SUPFAM" id="SSF81340">
    <property type="entry name" value="Clc chloride channel"/>
    <property type="match status" value="1"/>
</dbReference>
<organism evidence="10 11">
    <name type="scientific">Levilactobacillus koreensis</name>
    <dbReference type="NCBI Taxonomy" id="637971"/>
    <lineage>
        <taxon>Bacteria</taxon>
        <taxon>Bacillati</taxon>
        <taxon>Bacillota</taxon>
        <taxon>Bacilli</taxon>
        <taxon>Lactobacillales</taxon>
        <taxon>Lactobacillaceae</taxon>
        <taxon>Levilactobacillus</taxon>
    </lineage>
</organism>
<proteinExistence type="predicted"/>
<feature type="transmembrane region" description="Helical" evidence="8">
    <location>
        <begin position="327"/>
        <end position="345"/>
    </location>
</feature>
<feature type="transmembrane region" description="Helical" evidence="8">
    <location>
        <begin position="12"/>
        <end position="38"/>
    </location>
</feature>
<dbReference type="InterPro" id="IPR006037">
    <property type="entry name" value="RCK_C"/>
</dbReference>
<evidence type="ECO:0000256" key="5">
    <source>
        <dbReference type="ARBA" id="ARBA00023065"/>
    </source>
</evidence>
<dbReference type="Pfam" id="PF02080">
    <property type="entry name" value="TrkA_C"/>
    <property type="match status" value="1"/>
</dbReference>
<dbReference type="EMBL" id="CP012033">
    <property type="protein sequence ID" value="AKP63789.1"/>
    <property type="molecule type" value="Genomic_DNA"/>
</dbReference>
<dbReference type="Pfam" id="PF00654">
    <property type="entry name" value="Voltage_CLC"/>
    <property type="match status" value="1"/>
</dbReference>
<dbReference type="Proteomes" id="UP000036000">
    <property type="component" value="Chromosome"/>
</dbReference>
<gene>
    <name evidence="10" type="ORF">ABN16_01435</name>
</gene>
<feature type="transmembrane region" description="Helical" evidence="8">
    <location>
        <begin position="395"/>
        <end position="418"/>
    </location>
</feature>
<dbReference type="GO" id="GO:0005247">
    <property type="term" value="F:voltage-gated chloride channel activity"/>
    <property type="evidence" value="ECO:0007669"/>
    <property type="project" value="TreeGrafter"/>
</dbReference>
<feature type="transmembrane region" description="Helical" evidence="8">
    <location>
        <begin position="265"/>
        <end position="282"/>
    </location>
</feature>
<evidence type="ECO:0000259" key="9">
    <source>
        <dbReference type="PROSITE" id="PS51202"/>
    </source>
</evidence>
<evidence type="ECO:0000256" key="3">
    <source>
        <dbReference type="ARBA" id="ARBA00022692"/>
    </source>
</evidence>
<reference evidence="10 11" key="1">
    <citation type="submission" date="2015-07" db="EMBL/GenBank/DDBJ databases">
        <title>Lactobacillus korensis/26-25/ whole genome sequencing.</title>
        <authorList>
            <person name="Kim M.K."/>
            <person name="Im W.-T."/>
            <person name="Srinivasan S."/>
            <person name="Lee J.-J."/>
        </authorList>
    </citation>
    <scope>NUCLEOTIDE SEQUENCE [LARGE SCALE GENOMIC DNA]</scope>
    <source>
        <strain evidence="10 11">26-25</strain>
    </source>
</reference>
<keyword evidence="6 8" id="KW-0472">Membrane</keyword>
<evidence type="ECO:0000313" key="11">
    <source>
        <dbReference type="Proteomes" id="UP000036000"/>
    </source>
</evidence>
<name>A0AAC8UU58_9LACO</name>
<dbReference type="PANTHER" id="PTHR45711">
    <property type="entry name" value="CHLORIDE CHANNEL PROTEIN"/>
    <property type="match status" value="1"/>
</dbReference>
<keyword evidence="4 8" id="KW-1133">Transmembrane helix</keyword>
<dbReference type="Gene3D" id="3.30.70.1450">
    <property type="entry name" value="Regulator of K+ conductance, C-terminal domain"/>
    <property type="match status" value="1"/>
</dbReference>
<dbReference type="SUPFAM" id="SSF116726">
    <property type="entry name" value="TrkA C-terminal domain-like"/>
    <property type="match status" value="1"/>
</dbReference>
<dbReference type="CDD" id="cd01031">
    <property type="entry name" value="EriC"/>
    <property type="match status" value="1"/>
</dbReference>
<dbReference type="InterPro" id="IPR036721">
    <property type="entry name" value="RCK_C_sf"/>
</dbReference>
<feature type="transmembrane region" description="Helical" evidence="8">
    <location>
        <begin position="185"/>
        <end position="204"/>
    </location>
</feature>
<dbReference type="RefSeq" id="WP_048732337.1">
    <property type="nucleotide sequence ID" value="NZ_CP012033.1"/>
</dbReference>
<sequence length="520" mass="56743">MKQKQPTQHDLTRLNAIAFGSLVGLLAGAVVSVFRLAIERLLILAQGCYGWLGQHPLWLIPWVILMLILAVIVGRWTKQTPMIKGSGIPQIEGQLAGELDYAWWPALWKKFISGILGIGSGLFLGREGPSIQLGGTVAQGVAERLNFTGSRRRLMIAGGAAAGLSAAFNAPIASTLFILEEVYHSFSTLVWLTALTSAVVANFVSNEVFGLTPVLHINFQQALPLKYYGLLLVLGIGLGLLGFGYQWATLHSGDWYAKLKVLPQWLNGVVPFLLIIPIGLLWPETLGGGNQMIVGFAQHTPLLIPLIGYFILRFCFSTISYGSGLPGGIFLPILTLGALLGAIGARSFVELGWLPKMFVANFMIYAMAGYFAGISKAPFTAILLITEMVGTLQHLMPLAVVSIVAYITVDILGGAPIYEAMLERMVKPAVSSSQGPTDRLEYPVEESSEIAGEQVRDLSWPVGSLLVSVRRGEREVIPHGDTILRTGDTLIIFTYQRNRAYVRQQLDRIRRNDVHQNIPN</sequence>
<keyword evidence="7" id="KW-0868">Chloride</keyword>
<dbReference type="GO" id="GO:0005886">
    <property type="term" value="C:plasma membrane"/>
    <property type="evidence" value="ECO:0007669"/>
    <property type="project" value="TreeGrafter"/>
</dbReference>
<evidence type="ECO:0000256" key="8">
    <source>
        <dbReference type="SAM" id="Phobius"/>
    </source>
</evidence>
<dbReference type="GO" id="GO:0008324">
    <property type="term" value="F:monoatomic cation transmembrane transporter activity"/>
    <property type="evidence" value="ECO:0007669"/>
    <property type="project" value="InterPro"/>
</dbReference>
<evidence type="ECO:0000256" key="6">
    <source>
        <dbReference type="ARBA" id="ARBA00023136"/>
    </source>
</evidence>
<dbReference type="PROSITE" id="PS51202">
    <property type="entry name" value="RCK_C"/>
    <property type="match status" value="1"/>
</dbReference>
<comment type="subcellular location">
    <subcellularLocation>
        <location evidence="1">Membrane</location>
        <topology evidence="1">Multi-pass membrane protein</topology>
    </subcellularLocation>
</comment>
<dbReference type="AlphaFoldDB" id="A0AAC8UU58"/>
<evidence type="ECO:0000256" key="2">
    <source>
        <dbReference type="ARBA" id="ARBA00022448"/>
    </source>
</evidence>
<dbReference type="KEGG" id="lko:ABN16_01435"/>
<accession>A0AAC8UU58</accession>
<feature type="domain" description="RCK C-terminal" evidence="9">
    <location>
        <begin position="427"/>
        <end position="508"/>
    </location>
</feature>
<keyword evidence="2" id="KW-0813">Transport</keyword>
<feature type="transmembrane region" description="Helical" evidence="8">
    <location>
        <begin position="225"/>
        <end position="245"/>
    </location>
</feature>
<feature type="transmembrane region" description="Helical" evidence="8">
    <location>
        <begin position="357"/>
        <end position="375"/>
    </location>
</feature>